<accession>A0ABT2FGP9</accession>
<evidence type="ECO:0000313" key="7">
    <source>
        <dbReference type="EMBL" id="MCS4555474.1"/>
    </source>
</evidence>
<dbReference type="InterPro" id="IPR015943">
    <property type="entry name" value="WD40/YVTN_repeat-like_dom_sf"/>
</dbReference>
<dbReference type="CDD" id="cd06261">
    <property type="entry name" value="TM_PBP2"/>
    <property type="match status" value="1"/>
</dbReference>
<evidence type="ECO:0000256" key="2">
    <source>
        <dbReference type="ARBA" id="ARBA00022692"/>
    </source>
</evidence>
<feature type="transmembrane region" description="Helical" evidence="5">
    <location>
        <begin position="455"/>
        <end position="475"/>
    </location>
</feature>
<proteinExistence type="inferred from homology"/>
<dbReference type="RefSeq" id="WP_238894876.1">
    <property type="nucleotide sequence ID" value="NZ_JAKOGG010000002.1"/>
</dbReference>
<feature type="domain" description="ABC transmembrane type-1" evidence="6">
    <location>
        <begin position="449"/>
        <end position="737"/>
    </location>
</feature>
<dbReference type="InterPro" id="IPR000515">
    <property type="entry name" value="MetI-like"/>
</dbReference>
<name>A0ABT2FGP9_9GAMM</name>
<feature type="transmembrane region" description="Helical" evidence="5">
    <location>
        <begin position="520"/>
        <end position="538"/>
    </location>
</feature>
<reference evidence="8" key="2">
    <citation type="submission" date="2023-07" db="EMBL/GenBank/DDBJ databases">
        <title>Shewanella mangrovi sp. nov., an acetaldehyde- degrading bacterium isolated from mangrove sediment.</title>
        <authorList>
            <person name="Liu Y."/>
        </authorList>
    </citation>
    <scope>NUCLEOTIDE SEQUENCE [LARGE SCALE GENOMIC DNA]</scope>
    <source>
        <strain evidence="8">C32</strain>
    </source>
</reference>
<reference evidence="7 8" key="1">
    <citation type="submission" date="2022-02" db="EMBL/GenBank/DDBJ databases">
        <authorList>
            <person name="Zhuang L."/>
        </authorList>
    </citation>
    <scope>NUCLEOTIDE SEQUENCE [LARGE SCALE GENOMIC DNA]</scope>
    <source>
        <strain evidence="7 8">C32</strain>
    </source>
</reference>
<keyword evidence="5" id="KW-0813">Transport</keyword>
<organism evidence="7 8">
    <name type="scientific">Shewanella electrica</name>
    <dbReference type="NCBI Taxonomy" id="515560"/>
    <lineage>
        <taxon>Bacteria</taxon>
        <taxon>Pseudomonadati</taxon>
        <taxon>Pseudomonadota</taxon>
        <taxon>Gammaproteobacteria</taxon>
        <taxon>Alteromonadales</taxon>
        <taxon>Shewanellaceae</taxon>
        <taxon>Shewanella</taxon>
    </lineage>
</organism>
<feature type="transmembrane region" description="Helical" evidence="5">
    <location>
        <begin position="495"/>
        <end position="513"/>
    </location>
</feature>
<evidence type="ECO:0000256" key="1">
    <source>
        <dbReference type="ARBA" id="ARBA00004651"/>
    </source>
</evidence>
<feature type="transmembrane region" description="Helical" evidence="5">
    <location>
        <begin position="646"/>
        <end position="667"/>
    </location>
</feature>
<evidence type="ECO:0000313" key="8">
    <source>
        <dbReference type="Proteomes" id="UP001201549"/>
    </source>
</evidence>
<dbReference type="Proteomes" id="UP001201549">
    <property type="component" value="Unassembled WGS sequence"/>
</dbReference>
<evidence type="ECO:0000256" key="3">
    <source>
        <dbReference type="ARBA" id="ARBA00022989"/>
    </source>
</evidence>
<dbReference type="InterPro" id="IPR036322">
    <property type="entry name" value="WD40_repeat_dom_sf"/>
</dbReference>
<dbReference type="PANTHER" id="PTHR42727">
    <property type="entry name" value="PHOSPHATE TRANSPORT SYSTEM PERMEASE PROTEIN"/>
    <property type="match status" value="1"/>
</dbReference>
<feature type="transmembrane region" description="Helical" evidence="5">
    <location>
        <begin position="716"/>
        <end position="737"/>
    </location>
</feature>
<dbReference type="PROSITE" id="PS50928">
    <property type="entry name" value="ABC_TM1"/>
    <property type="match status" value="1"/>
</dbReference>
<keyword evidence="4 5" id="KW-0472">Membrane</keyword>
<comment type="caution">
    <text evidence="7">The sequence shown here is derived from an EMBL/GenBank/DDBJ whole genome shotgun (WGS) entry which is preliminary data.</text>
</comment>
<evidence type="ECO:0000259" key="6">
    <source>
        <dbReference type="PROSITE" id="PS50928"/>
    </source>
</evidence>
<dbReference type="EMBL" id="JAKOGG010000002">
    <property type="protein sequence ID" value="MCS4555474.1"/>
    <property type="molecule type" value="Genomic_DNA"/>
</dbReference>
<dbReference type="SUPFAM" id="SSF50978">
    <property type="entry name" value="WD40 repeat-like"/>
    <property type="match status" value="1"/>
</dbReference>
<gene>
    <name evidence="7" type="ORF">L9G74_03400</name>
</gene>
<feature type="transmembrane region" description="Helical" evidence="5">
    <location>
        <begin position="602"/>
        <end position="626"/>
    </location>
</feature>
<keyword evidence="2 5" id="KW-0812">Transmembrane</keyword>
<feature type="transmembrane region" description="Helical" evidence="5">
    <location>
        <begin position="558"/>
        <end position="581"/>
    </location>
</feature>
<dbReference type="SUPFAM" id="SSF161098">
    <property type="entry name" value="MetI-like"/>
    <property type="match status" value="1"/>
</dbReference>
<dbReference type="Gene3D" id="1.10.3720.10">
    <property type="entry name" value="MetI-like"/>
    <property type="match status" value="2"/>
</dbReference>
<protein>
    <submittedName>
        <fullName evidence="7">ABC transporter permease subunit</fullName>
    </submittedName>
</protein>
<sequence>MERQVAKPAPLKHDILQARRGNRRAVKDKLTQLGVSFGGIMVFVALLLIFFYLLYVINPIFASASVTPKASIAVPPSQSQVLLLGSDEQRQQLYRVLNDGSVDFVSAVNQQVHHQALPLPAGATITSAARSMPSQQAFAFGFDNGQVLLANIDFVVTYPNNQRLITPTIRYPLTTPTLQLASVDQAVRQLAFAYSKQQLSFIYADDAQHWHLVRMDGEQNMLTEEVEWQTSQQQLPDTPSKVSQQLLTPDQQQALLLSGNKLFIYHIQQANDVSLQQVVSLERANARVTDVELLAGASSVLVSYSDGVVAQYFQVNGENGRRYQYIRQFSKLGQVDDLASEFYRRSFATVSDSGQLTLLYTTSERQLLSQQLPVENLQAVAFSPRADGLITATTDGLQLFDVSNPHPEVSWSALWQQVWYEGYPEPDYVWQSTSGTDDFEAKFSLTPLAFGTLKAALYAMLFATPIALAGAIYTAYFMSSKVRSVVKPTIEIMEALPTVILGFLAGLWLAPLVESHLPGLLMLLIFEPIGVLLVAYAWSISPPVVKQWLPENYQELMLIPVVCFIGWLCFQLSPAVEMWLFDGDSRLFITQTLGLGFDQRNALVVGIAMGFAVIPTIFSIAEDAIFSVPRHLSNGSLALGATPWQTLTRVVLLTASPGIFSAVMMGLGRAVGETMIVLMATGNTAIMNWSMFEGMRTLAANIAVEMPESAIGSSHYRILFLAAFVLFLFTFVFNTIAEVVRQRLRERYSAL</sequence>
<evidence type="ECO:0000256" key="5">
    <source>
        <dbReference type="RuleBase" id="RU363032"/>
    </source>
</evidence>
<dbReference type="PANTHER" id="PTHR42727:SF1">
    <property type="entry name" value="PHOSPHATE TRANSPORT SYSTEM PERMEASE"/>
    <property type="match status" value="1"/>
</dbReference>
<comment type="subcellular location">
    <subcellularLocation>
        <location evidence="1 5">Cell membrane</location>
        <topology evidence="1 5">Multi-pass membrane protein</topology>
    </subcellularLocation>
</comment>
<keyword evidence="8" id="KW-1185">Reference proteome</keyword>
<dbReference type="Pfam" id="PF00528">
    <property type="entry name" value="BPD_transp_1"/>
    <property type="match status" value="1"/>
</dbReference>
<comment type="similarity">
    <text evidence="5">Belongs to the binding-protein-dependent transport system permease family.</text>
</comment>
<dbReference type="InterPro" id="IPR035906">
    <property type="entry name" value="MetI-like_sf"/>
</dbReference>
<keyword evidence="3 5" id="KW-1133">Transmembrane helix</keyword>
<dbReference type="Gene3D" id="2.130.10.10">
    <property type="entry name" value="YVTN repeat-like/Quinoprotein amine dehydrogenase"/>
    <property type="match status" value="1"/>
</dbReference>
<evidence type="ECO:0000256" key="4">
    <source>
        <dbReference type="ARBA" id="ARBA00023136"/>
    </source>
</evidence>
<feature type="transmembrane region" description="Helical" evidence="5">
    <location>
        <begin position="33"/>
        <end position="55"/>
    </location>
</feature>